<gene>
    <name evidence="2" type="ORF">RhiirC2_721118</name>
</gene>
<evidence type="ECO:0000256" key="1">
    <source>
        <dbReference type="SAM" id="MobiDB-lite"/>
    </source>
</evidence>
<comment type="caution">
    <text evidence="2">The sequence shown here is derived from an EMBL/GenBank/DDBJ whole genome shotgun (WGS) entry which is preliminary data.</text>
</comment>
<reference evidence="2 3" key="1">
    <citation type="submission" date="2016-04" db="EMBL/GenBank/DDBJ databases">
        <title>Genome analyses suggest a sexual origin of heterokaryosis in a supposedly ancient asexual fungus.</title>
        <authorList>
            <person name="Ropars J."/>
            <person name="Sedzielewska K."/>
            <person name="Noel J."/>
            <person name="Charron P."/>
            <person name="Farinelli L."/>
            <person name="Marton T."/>
            <person name="Kruger M."/>
            <person name="Pelin A."/>
            <person name="Brachmann A."/>
            <person name="Corradi N."/>
        </authorList>
    </citation>
    <scope>NUCLEOTIDE SEQUENCE [LARGE SCALE GENOMIC DNA]</scope>
    <source>
        <strain evidence="2 3">C2</strain>
    </source>
</reference>
<dbReference type="EMBL" id="LLXL01004249">
    <property type="protein sequence ID" value="PKK57600.1"/>
    <property type="molecule type" value="Genomic_DNA"/>
</dbReference>
<name>A0A2N1M7J3_9GLOM</name>
<sequence>MKHYGSLVVDSLESMRNKYVSTILHTYTALHIAEDESSKEFSMRPEFEIIGEESSGRVDYAITESENLICVTEDKVQRNILKGYAQNIKQLESSYETNRNGKRKREDDDFDYLY</sequence>
<dbReference type="AlphaFoldDB" id="A0A2N1M7J3"/>
<reference evidence="2 3" key="2">
    <citation type="submission" date="2017-10" db="EMBL/GenBank/DDBJ databases">
        <title>Extensive intraspecific genome diversity in a model arbuscular mycorrhizal fungus.</title>
        <authorList>
            <person name="Chen E.C.H."/>
            <person name="Morin E."/>
            <person name="Baudet D."/>
            <person name="Noel J."/>
            <person name="Ndikumana S."/>
            <person name="Charron P."/>
            <person name="St-Onge C."/>
            <person name="Giorgi J."/>
            <person name="Grigoriev I.V."/>
            <person name="Roux C."/>
            <person name="Martin F.M."/>
            <person name="Corradi N."/>
        </authorList>
    </citation>
    <scope>NUCLEOTIDE SEQUENCE [LARGE SCALE GENOMIC DNA]</scope>
    <source>
        <strain evidence="2 3">C2</strain>
    </source>
</reference>
<organism evidence="2 3">
    <name type="scientific">Rhizophagus irregularis</name>
    <dbReference type="NCBI Taxonomy" id="588596"/>
    <lineage>
        <taxon>Eukaryota</taxon>
        <taxon>Fungi</taxon>
        <taxon>Fungi incertae sedis</taxon>
        <taxon>Mucoromycota</taxon>
        <taxon>Glomeromycotina</taxon>
        <taxon>Glomeromycetes</taxon>
        <taxon>Glomerales</taxon>
        <taxon>Glomeraceae</taxon>
        <taxon>Rhizophagus</taxon>
    </lineage>
</organism>
<dbReference type="Proteomes" id="UP000233469">
    <property type="component" value="Unassembled WGS sequence"/>
</dbReference>
<dbReference type="VEuPathDB" id="FungiDB:RhiirA1_474674"/>
<accession>A0A2N1M7J3</accession>
<proteinExistence type="predicted"/>
<evidence type="ECO:0000313" key="2">
    <source>
        <dbReference type="EMBL" id="PKK57600.1"/>
    </source>
</evidence>
<feature type="region of interest" description="Disordered" evidence="1">
    <location>
        <begin position="93"/>
        <end position="114"/>
    </location>
</feature>
<protein>
    <submittedName>
        <fullName evidence="2">Uncharacterized protein</fullName>
    </submittedName>
</protein>
<feature type="non-terminal residue" evidence="2">
    <location>
        <position position="114"/>
    </location>
</feature>
<evidence type="ECO:0000313" key="3">
    <source>
        <dbReference type="Proteomes" id="UP000233469"/>
    </source>
</evidence>